<evidence type="ECO:0000256" key="3">
    <source>
        <dbReference type="ARBA" id="ARBA00022603"/>
    </source>
</evidence>
<comment type="caution">
    <text evidence="18">The sequence shown here is derived from an EMBL/GenBank/DDBJ whole genome shotgun (WGS) entry which is preliminary data.</text>
</comment>
<keyword evidence="3" id="KW-0489">Methyltransferase</keyword>
<dbReference type="SUPFAM" id="SSF53335">
    <property type="entry name" value="S-adenosyl-L-methionine-dependent methyltransferases"/>
    <property type="match status" value="1"/>
</dbReference>
<evidence type="ECO:0000256" key="15">
    <source>
        <dbReference type="ARBA" id="ARBA00093624"/>
    </source>
</evidence>
<evidence type="ECO:0000256" key="5">
    <source>
        <dbReference type="ARBA" id="ARBA00022691"/>
    </source>
</evidence>
<comment type="subcellular location">
    <subcellularLocation>
        <location evidence="1">Nucleus</location>
    </subcellularLocation>
</comment>
<evidence type="ECO:0000256" key="10">
    <source>
        <dbReference type="ARBA" id="ARBA00062344"/>
    </source>
</evidence>
<dbReference type="PANTHER" id="PTHR45875">
    <property type="entry name" value="METHYLTRANSFERASE N6AMT1"/>
    <property type="match status" value="1"/>
</dbReference>
<evidence type="ECO:0000313" key="18">
    <source>
        <dbReference type="EMBL" id="KAK4884958.1"/>
    </source>
</evidence>
<evidence type="ECO:0000256" key="9">
    <source>
        <dbReference type="ARBA" id="ARBA00053180"/>
    </source>
</evidence>
<sequence>MSLPTPIYDLKQFDSVYEPSEDTFLFIDALEADLEYIHSLRPSCILEVGSGSGIVITSLARHFQTQCLFFATDINPVACLCTKQTAYLNNVVVHCTNMNLYCNFKSIFDIILFNPPYVCTEDSEIKPGINRSWAGGRDGRIIIDQFLSQLKLFLSDSGVCYMVALKENKPYEIMATMKVLGFNSCIIKERRILGEHLFVIRFIKEGNLK</sequence>
<dbReference type="GO" id="GO:0032259">
    <property type="term" value="P:methylation"/>
    <property type="evidence" value="ECO:0007669"/>
    <property type="project" value="UniProtKB-KW"/>
</dbReference>
<keyword evidence="6" id="KW-0539">Nucleus</keyword>
<dbReference type="CDD" id="cd02440">
    <property type="entry name" value="AdoMet_MTases"/>
    <property type="match status" value="1"/>
</dbReference>
<evidence type="ECO:0000256" key="16">
    <source>
        <dbReference type="ARBA" id="ARBA00093667"/>
    </source>
</evidence>
<dbReference type="Gene3D" id="3.40.50.150">
    <property type="entry name" value="Vaccinia Virus protein VP39"/>
    <property type="match status" value="1"/>
</dbReference>
<dbReference type="EMBL" id="JARPUR010000001">
    <property type="protein sequence ID" value="KAK4884958.1"/>
    <property type="molecule type" value="Genomic_DNA"/>
</dbReference>
<dbReference type="Proteomes" id="UP001353858">
    <property type="component" value="Unassembled WGS sequence"/>
</dbReference>
<dbReference type="FunFam" id="3.40.50.150:FF:000077">
    <property type="entry name" value="HemK methyltransferase family member 2"/>
    <property type="match status" value="1"/>
</dbReference>
<comment type="function">
    <text evidence="9">Methyltransferase that can methylate proteins and, to a lower extent, arsenic. Catalytic subunit of a heterodimer with TRMT112, which monomethylates 'Lys-12' of histone H4 (H4K12me1), a modification present at the promoters of numerous genes encoding cell cycle regulators. Catalytic subunit of a heterodimer with TRMT112, which catalyzes N5-methylation of Glu residue of proteins with a Gly-Gln-Xaa-Xaa-Xaa-Arg motif. Methylates ETF1 on 'Gln-185'; ETF1 needs to be complexed to ERF3 in its GTP-bound form to be efficiently methylated. May also play a role in the modulation of arsenic-induced toxicity by mediating the conversion of monomethylarsonous acid (3+) into the less toxic dimethylarsonic acid. It however only plays a limited role in arsenic metabolism compared with AS3MT.</text>
</comment>
<evidence type="ECO:0000256" key="14">
    <source>
        <dbReference type="ARBA" id="ARBA00083337"/>
    </source>
</evidence>
<dbReference type="AlphaFoldDB" id="A0AAN7QML4"/>
<name>A0AAN7QML4_9COLE</name>
<protein>
    <recommendedName>
        <fullName evidence="15">Methyltransferase HEMK2</fullName>
    </recommendedName>
    <alternativeName>
        <fullName evidence="14">HemK methyltransferase family member 2</fullName>
    </alternativeName>
    <alternativeName>
        <fullName evidence="12">Lysine N-methyltransferase 9</fullName>
    </alternativeName>
    <alternativeName>
        <fullName evidence="11">Methylarsonite methyltransferase N6AMT1</fullName>
    </alternativeName>
    <alternativeName>
        <fullName evidence="16">Methyltransferase N6AMT1</fullName>
    </alternativeName>
    <alternativeName>
        <fullName evidence="13">Protein N(5)-glutamine methyltransferase</fullName>
    </alternativeName>
</protein>
<evidence type="ECO:0000256" key="11">
    <source>
        <dbReference type="ARBA" id="ARBA00075330"/>
    </source>
</evidence>
<dbReference type="GO" id="GO:0036009">
    <property type="term" value="F:protein-glutamine N-methyltransferase activity"/>
    <property type="evidence" value="ECO:0007669"/>
    <property type="project" value="UniProtKB-ARBA"/>
</dbReference>
<dbReference type="GO" id="GO:0035657">
    <property type="term" value="C:eRF1 methyltransferase complex"/>
    <property type="evidence" value="ECO:0007669"/>
    <property type="project" value="TreeGrafter"/>
</dbReference>
<organism evidence="18 19">
    <name type="scientific">Aquatica leii</name>
    <dbReference type="NCBI Taxonomy" id="1421715"/>
    <lineage>
        <taxon>Eukaryota</taxon>
        <taxon>Metazoa</taxon>
        <taxon>Ecdysozoa</taxon>
        <taxon>Arthropoda</taxon>
        <taxon>Hexapoda</taxon>
        <taxon>Insecta</taxon>
        <taxon>Pterygota</taxon>
        <taxon>Neoptera</taxon>
        <taxon>Endopterygota</taxon>
        <taxon>Coleoptera</taxon>
        <taxon>Polyphaga</taxon>
        <taxon>Elateriformia</taxon>
        <taxon>Elateroidea</taxon>
        <taxon>Lampyridae</taxon>
        <taxon>Luciolinae</taxon>
        <taxon>Aquatica</taxon>
    </lineage>
</organism>
<dbReference type="GO" id="GO:0005634">
    <property type="term" value="C:nucleus"/>
    <property type="evidence" value="ECO:0007669"/>
    <property type="project" value="UniProtKB-SubCell"/>
</dbReference>
<feature type="domain" description="Methyltransferase small" evidence="17">
    <location>
        <begin position="43"/>
        <end position="120"/>
    </location>
</feature>
<evidence type="ECO:0000256" key="13">
    <source>
        <dbReference type="ARBA" id="ARBA00080992"/>
    </source>
</evidence>
<dbReference type="InterPro" id="IPR002052">
    <property type="entry name" value="DNA_methylase_N6_adenine_CS"/>
</dbReference>
<comment type="catalytic activity">
    <reaction evidence="8">
        <text>methylarsonous acid + S-adenosyl-L-methionine = dimethylarsinate + S-adenosyl-L-homocysteine + 2 H(+)</text>
        <dbReference type="Rhea" id="RHEA:11684"/>
        <dbReference type="ChEBI" id="CHEBI:15378"/>
        <dbReference type="ChEBI" id="CHEBI:16223"/>
        <dbReference type="ChEBI" id="CHEBI:17826"/>
        <dbReference type="ChEBI" id="CHEBI:57856"/>
        <dbReference type="ChEBI" id="CHEBI:59789"/>
    </reaction>
</comment>
<dbReference type="Pfam" id="PF05175">
    <property type="entry name" value="MTS"/>
    <property type="match status" value="1"/>
</dbReference>
<dbReference type="InterPro" id="IPR004557">
    <property type="entry name" value="PrmC-related"/>
</dbReference>
<dbReference type="InterPro" id="IPR007848">
    <property type="entry name" value="Small_mtfrase_dom"/>
</dbReference>
<dbReference type="InterPro" id="IPR029063">
    <property type="entry name" value="SAM-dependent_MTases_sf"/>
</dbReference>
<evidence type="ECO:0000256" key="7">
    <source>
        <dbReference type="ARBA" id="ARBA00048619"/>
    </source>
</evidence>
<proteinExistence type="inferred from homology"/>
<keyword evidence="5" id="KW-0949">S-adenosyl-L-methionine</keyword>
<comment type="catalytic activity">
    <reaction evidence="7">
        <text>L-lysyl-[histone] + S-adenosyl-L-methionine = N(6)-methyl-L-lysyl-[histone] + S-adenosyl-L-homocysteine + H(+)</text>
        <dbReference type="Rhea" id="RHEA:10024"/>
        <dbReference type="Rhea" id="RHEA-COMP:9845"/>
        <dbReference type="Rhea" id="RHEA-COMP:9846"/>
        <dbReference type="ChEBI" id="CHEBI:15378"/>
        <dbReference type="ChEBI" id="CHEBI:29969"/>
        <dbReference type="ChEBI" id="CHEBI:57856"/>
        <dbReference type="ChEBI" id="CHEBI:59789"/>
        <dbReference type="ChEBI" id="CHEBI:61929"/>
    </reaction>
    <physiologicalReaction direction="left-to-right" evidence="7">
        <dbReference type="Rhea" id="RHEA:10025"/>
    </physiologicalReaction>
</comment>
<evidence type="ECO:0000256" key="1">
    <source>
        <dbReference type="ARBA" id="ARBA00004123"/>
    </source>
</evidence>
<keyword evidence="19" id="KW-1185">Reference proteome</keyword>
<dbReference type="InterPro" id="IPR052190">
    <property type="entry name" value="Euk-Arch_PrmC-MTase"/>
</dbReference>
<evidence type="ECO:0000313" key="19">
    <source>
        <dbReference type="Proteomes" id="UP001353858"/>
    </source>
</evidence>
<evidence type="ECO:0000256" key="4">
    <source>
        <dbReference type="ARBA" id="ARBA00022679"/>
    </source>
</evidence>
<evidence type="ECO:0000256" key="6">
    <source>
        <dbReference type="ARBA" id="ARBA00023242"/>
    </source>
</evidence>
<comment type="similarity">
    <text evidence="2">Belongs to the eukaryotic/archaeal PrmC-related family.</text>
</comment>
<dbReference type="PANTHER" id="PTHR45875:SF1">
    <property type="entry name" value="METHYLTRANSFERASE N6AMT1"/>
    <property type="match status" value="1"/>
</dbReference>
<accession>A0AAN7QML4</accession>
<gene>
    <name evidence="18" type="ORF">RN001_001229</name>
</gene>
<dbReference type="GO" id="GO:0003676">
    <property type="term" value="F:nucleic acid binding"/>
    <property type="evidence" value="ECO:0007669"/>
    <property type="project" value="InterPro"/>
</dbReference>
<comment type="subunit">
    <text evidence="10">Heterodimer; heterodimerization with TRMT112 is required for S-adenosyl-L-methionine-binding.</text>
</comment>
<dbReference type="NCBIfam" id="TIGR00537">
    <property type="entry name" value="hemK_rel_arch"/>
    <property type="match status" value="1"/>
</dbReference>
<evidence type="ECO:0000256" key="8">
    <source>
        <dbReference type="ARBA" id="ARBA00050903"/>
    </source>
</evidence>
<keyword evidence="4" id="KW-0808">Transferase</keyword>
<dbReference type="PROSITE" id="PS00092">
    <property type="entry name" value="N6_MTASE"/>
    <property type="match status" value="1"/>
</dbReference>
<evidence type="ECO:0000256" key="12">
    <source>
        <dbReference type="ARBA" id="ARBA00076540"/>
    </source>
</evidence>
<evidence type="ECO:0000259" key="17">
    <source>
        <dbReference type="Pfam" id="PF05175"/>
    </source>
</evidence>
<evidence type="ECO:0000256" key="2">
    <source>
        <dbReference type="ARBA" id="ARBA00006149"/>
    </source>
</evidence>
<reference evidence="19" key="1">
    <citation type="submission" date="2023-01" db="EMBL/GenBank/DDBJ databases">
        <title>Key to firefly adult light organ development and bioluminescence: homeobox transcription factors regulate luciferase expression and transportation to peroxisome.</title>
        <authorList>
            <person name="Fu X."/>
        </authorList>
    </citation>
    <scope>NUCLEOTIDE SEQUENCE [LARGE SCALE GENOMIC DNA]</scope>
</reference>